<gene>
    <name evidence="1" type="ORF">NF717_05070</name>
</gene>
<dbReference type="EMBL" id="JAMWFV010000004">
    <property type="protein sequence ID" value="MDG6145027.1"/>
    <property type="molecule type" value="Genomic_DNA"/>
</dbReference>
<keyword evidence="2" id="KW-1185">Reference proteome</keyword>
<reference evidence="1" key="1">
    <citation type="submission" date="2022-06" db="EMBL/GenBank/DDBJ databases">
        <title>Lactococcus from bovine mastitis in China.</title>
        <authorList>
            <person name="Lin Y."/>
            <person name="Han B."/>
        </authorList>
    </citation>
    <scope>NUCLEOTIDE SEQUENCE</scope>
    <source>
        <strain evidence="1">Ningxia-I-26</strain>
    </source>
</reference>
<organism evidence="1 2">
    <name type="scientific">Lactococcus formosensis</name>
    <dbReference type="NCBI Taxonomy" id="1281486"/>
    <lineage>
        <taxon>Bacteria</taxon>
        <taxon>Bacillati</taxon>
        <taxon>Bacillota</taxon>
        <taxon>Bacilli</taxon>
        <taxon>Lactobacillales</taxon>
        <taxon>Streptococcaceae</taxon>
        <taxon>Lactococcus</taxon>
    </lineage>
</organism>
<sequence length="133" mass="15546">MLEHLNQLVSEREPTKSLSPDQALQTAFDLIKPHLFYFFDVQQDFLSSRSYKELQSTLSKFEALLNFLAQIKGVSDEMIYKTEKYSTFYQYLLAYGKNELNINRFYVLCDYAAEYLDIPEALKAKNASANRPF</sequence>
<accession>A0A9X4PC28</accession>
<proteinExistence type="predicted"/>
<dbReference type="AlphaFoldDB" id="A0A9X4PC28"/>
<dbReference type="RefSeq" id="WP_279359767.1">
    <property type="nucleotide sequence ID" value="NZ_JAMWDY010000003.1"/>
</dbReference>
<name>A0A9X4PC28_9LACT</name>
<evidence type="ECO:0000313" key="1">
    <source>
        <dbReference type="EMBL" id="MDG6145027.1"/>
    </source>
</evidence>
<evidence type="ECO:0000313" key="2">
    <source>
        <dbReference type="Proteomes" id="UP001153199"/>
    </source>
</evidence>
<comment type="caution">
    <text evidence="1">The sequence shown here is derived from an EMBL/GenBank/DDBJ whole genome shotgun (WGS) entry which is preliminary data.</text>
</comment>
<protein>
    <submittedName>
        <fullName evidence="1">Uncharacterized protein</fullName>
    </submittedName>
</protein>
<dbReference type="Proteomes" id="UP001153199">
    <property type="component" value="Unassembled WGS sequence"/>
</dbReference>